<sequence length="187" mass="20091">MSTADSITEAALGLFYRQGFHASGVEQLSQVAGVTKKTLYRHFPSKEHLVEAALRLRDAQFMAKMQAAMEPAAEAQRPLAYIDFIATWTREPDFHGCAFINAAAEYAEAGEPPHVLAGQHKEQVLAYLEKVCARAGFRQPLAAARQLFLIGEGLIVACQVGGASQEMIDSAREMVGVLADVQGGAAG</sequence>
<dbReference type="SUPFAM" id="SSF46689">
    <property type="entry name" value="Homeodomain-like"/>
    <property type="match status" value="1"/>
</dbReference>
<dbReference type="PANTHER" id="PTHR47506">
    <property type="entry name" value="TRANSCRIPTIONAL REGULATORY PROTEIN"/>
    <property type="match status" value="1"/>
</dbReference>
<keyword evidence="7" id="KW-1185">Reference proteome</keyword>
<dbReference type="PROSITE" id="PS50977">
    <property type="entry name" value="HTH_TETR_2"/>
    <property type="match status" value="1"/>
</dbReference>
<dbReference type="PANTHER" id="PTHR47506:SF1">
    <property type="entry name" value="HTH-TYPE TRANSCRIPTIONAL REGULATOR YJDC"/>
    <property type="match status" value="1"/>
</dbReference>
<evidence type="ECO:0000256" key="3">
    <source>
        <dbReference type="ARBA" id="ARBA00023163"/>
    </source>
</evidence>
<feature type="domain" description="HTH tetR-type" evidence="5">
    <location>
        <begin position="1"/>
        <end position="61"/>
    </location>
</feature>
<dbReference type="OrthoDB" id="116240at2"/>
<evidence type="ECO:0000313" key="7">
    <source>
        <dbReference type="Proteomes" id="UP000242930"/>
    </source>
</evidence>
<name>A0A1H6WMW3_9PSED</name>
<dbReference type="InterPro" id="IPR036271">
    <property type="entry name" value="Tet_transcr_reg_TetR-rel_C_sf"/>
</dbReference>
<reference evidence="7" key="1">
    <citation type="submission" date="2016-10" db="EMBL/GenBank/DDBJ databases">
        <authorList>
            <person name="Varghese N."/>
            <person name="Submissions S."/>
        </authorList>
    </citation>
    <scope>NUCLEOTIDE SEQUENCE [LARGE SCALE GENOMIC DNA]</scope>
    <source>
        <strain evidence="7">LMG 25967</strain>
    </source>
</reference>
<evidence type="ECO:0000259" key="5">
    <source>
        <dbReference type="PROSITE" id="PS50977"/>
    </source>
</evidence>
<dbReference type="Gene3D" id="1.10.357.10">
    <property type="entry name" value="Tetracycline Repressor, domain 2"/>
    <property type="match status" value="1"/>
</dbReference>
<accession>A0A1H6WMW3</accession>
<keyword evidence="3" id="KW-0804">Transcription</keyword>
<dbReference type="Pfam" id="PF00440">
    <property type="entry name" value="TetR_N"/>
    <property type="match status" value="1"/>
</dbReference>
<gene>
    <name evidence="6" type="ORF">SAMN05216201_105182</name>
</gene>
<dbReference type="EMBL" id="FNZE01000005">
    <property type="protein sequence ID" value="SEJ18203.1"/>
    <property type="molecule type" value="Genomic_DNA"/>
</dbReference>
<dbReference type="RefSeq" id="WP_090309679.1">
    <property type="nucleotide sequence ID" value="NZ_FNZE01000005.1"/>
</dbReference>
<evidence type="ECO:0000256" key="1">
    <source>
        <dbReference type="ARBA" id="ARBA00023015"/>
    </source>
</evidence>
<dbReference type="InterPro" id="IPR001647">
    <property type="entry name" value="HTH_TetR"/>
</dbReference>
<dbReference type="InterPro" id="IPR009057">
    <property type="entry name" value="Homeodomain-like_sf"/>
</dbReference>
<proteinExistence type="predicted"/>
<dbReference type="STRING" id="915471.SAMN05216201_105182"/>
<feature type="DNA-binding region" description="H-T-H motif" evidence="4">
    <location>
        <begin position="24"/>
        <end position="43"/>
    </location>
</feature>
<dbReference type="Proteomes" id="UP000242930">
    <property type="component" value="Unassembled WGS sequence"/>
</dbReference>
<dbReference type="AlphaFoldDB" id="A0A1H6WMW3"/>
<evidence type="ECO:0000256" key="4">
    <source>
        <dbReference type="PROSITE-ProRule" id="PRU00335"/>
    </source>
</evidence>
<keyword evidence="1" id="KW-0805">Transcription regulation</keyword>
<protein>
    <submittedName>
        <fullName evidence="6">Transcriptional regulator, TetR family</fullName>
    </submittedName>
</protein>
<evidence type="ECO:0000256" key="2">
    <source>
        <dbReference type="ARBA" id="ARBA00023125"/>
    </source>
</evidence>
<dbReference type="SUPFAM" id="SSF48498">
    <property type="entry name" value="Tetracyclin repressor-like, C-terminal domain"/>
    <property type="match status" value="1"/>
</dbReference>
<dbReference type="GO" id="GO:0003677">
    <property type="term" value="F:DNA binding"/>
    <property type="evidence" value="ECO:0007669"/>
    <property type="project" value="UniProtKB-UniRule"/>
</dbReference>
<organism evidence="6 7">
    <name type="scientific">Pseudomonas linyingensis</name>
    <dbReference type="NCBI Taxonomy" id="915471"/>
    <lineage>
        <taxon>Bacteria</taxon>
        <taxon>Pseudomonadati</taxon>
        <taxon>Pseudomonadota</taxon>
        <taxon>Gammaproteobacteria</taxon>
        <taxon>Pseudomonadales</taxon>
        <taxon>Pseudomonadaceae</taxon>
        <taxon>Pseudomonas</taxon>
    </lineage>
</organism>
<dbReference type="PRINTS" id="PR00455">
    <property type="entry name" value="HTHTETR"/>
</dbReference>
<evidence type="ECO:0000313" key="6">
    <source>
        <dbReference type="EMBL" id="SEJ18203.1"/>
    </source>
</evidence>
<keyword evidence="2 4" id="KW-0238">DNA-binding</keyword>